<evidence type="ECO:0000259" key="3">
    <source>
        <dbReference type="PROSITE" id="PS50198"/>
    </source>
</evidence>
<keyword evidence="1" id="KW-0697">Rotamase</keyword>
<feature type="signal peptide" evidence="2">
    <location>
        <begin position="1"/>
        <end position="22"/>
    </location>
</feature>
<dbReference type="Proteomes" id="UP000245870">
    <property type="component" value="Unassembled WGS sequence"/>
</dbReference>
<dbReference type="RefSeq" id="WP_116616128.1">
    <property type="nucleotide sequence ID" value="NZ_CAMQYP010000074.1"/>
</dbReference>
<keyword evidence="1 4" id="KW-0413">Isomerase</keyword>
<accession>A0A2U0UGZ0</accession>
<keyword evidence="2" id="KW-0732">Signal</keyword>
<name>A0A2U0UGZ0_9BACT</name>
<dbReference type="EMBL" id="QENY01000005">
    <property type="protein sequence ID" value="PVX56908.1"/>
    <property type="molecule type" value="Genomic_DNA"/>
</dbReference>
<dbReference type="PANTHER" id="PTHR47245">
    <property type="entry name" value="PEPTIDYLPROLYL ISOMERASE"/>
    <property type="match status" value="1"/>
</dbReference>
<dbReference type="SUPFAM" id="SSF54534">
    <property type="entry name" value="FKBP-like"/>
    <property type="match status" value="1"/>
</dbReference>
<evidence type="ECO:0000313" key="5">
    <source>
        <dbReference type="Proteomes" id="UP000245870"/>
    </source>
</evidence>
<dbReference type="Gene3D" id="3.10.50.40">
    <property type="match status" value="1"/>
</dbReference>
<protein>
    <submittedName>
        <fullName evidence="4">Peptidyl-prolyl cis-trans isomerase SurA</fullName>
    </submittedName>
</protein>
<reference evidence="4 5" key="1">
    <citation type="submission" date="2018-05" db="EMBL/GenBank/DDBJ databases">
        <title>Genomic Encyclopedia of Type Strains, Phase IV (KMG-IV): sequencing the most valuable type-strain genomes for metagenomic binning, comparative biology and taxonomic classification.</title>
        <authorList>
            <person name="Goeker M."/>
        </authorList>
    </citation>
    <scope>NUCLEOTIDE SEQUENCE [LARGE SCALE GENOMIC DNA]</scope>
    <source>
        <strain evidence="4 5">DSM 100333</strain>
    </source>
</reference>
<dbReference type="InterPro" id="IPR046357">
    <property type="entry name" value="PPIase_dom_sf"/>
</dbReference>
<dbReference type="SUPFAM" id="SSF109998">
    <property type="entry name" value="Triger factor/SurA peptide-binding domain-like"/>
    <property type="match status" value="1"/>
</dbReference>
<keyword evidence="5" id="KW-1185">Reference proteome</keyword>
<dbReference type="GO" id="GO:0003755">
    <property type="term" value="F:peptidyl-prolyl cis-trans isomerase activity"/>
    <property type="evidence" value="ECO:0007669"/>
    <property type="project" value="UniProtKB-KW"/>
</dbReference>
<dbReference type="InterPro" id="IPR027304">
    <property type="entry name" value="Trigger_fact/SurA_dom_sf"/>
</dbReference>
<feature type="domain" description="PpiC" evidence="3">
    <location>
        <begin position="126"/>
        <end position="228"/>
    </location>
</feature>
<dbReference type="InterPro" id="IPR000297">
    <property type="entry name" value="PPIase_PpiC"/>
</dbReference>
<dbReference type="InterPro" id="IPR050245">
    <property type="entry name" value="PrsA_foldase"/>
</dbReference>
<dbReference type="PROSITE" id="PS50198">
    <property type="entry name" value="PPIC_PPIASE_2"/>
    <property type="match status" value="1"/>
</dbReference>
<evidence type="ECO:0000313" key="4">
    <source>
        <dbReference type="EMBL" id="PVX56908.1"/>
    </source>
</evidence>
<dbReference type="Pfam" id="PF00639">
    <property type="entry name" value="Rotamase"/>
    <property type="match status" value="1"/>
</dbReference>
<proteinExistence type="predicted"/>
<dbReference type="OrthoDB" id="14196at2"/>
<comment type="caution">
    <text evidence="4">The sequence shown here is derived from an EMBL/GenBank/DDBJ whole genome shotgun (WGS) entry which is preliminary data.</text>
</comment>
<dbReference type="AlphaFoldDB" id="A0A2U0UGZ0"/>
<organism evidence="4 5">
    <name type="scientific">Hallella colorans</name>
    <dbReference type="NCBI Taxonomy" id="1703337"/>
    <lineage>
        <taxon>Bacteria</taxon>
        <taxon>Pseudomonadati</taxon>
        <taxon>Bacteroidota</taxon>
        <taxon>Bacteroidia</taxon>
        <taxon>Bacteroidales</taxon>
        <taxon>Prevotellaceae</taxon>
        <taxon>Hallella</taxon>
    </lineage>
</organism>
<evidence type="ECO:0000256" key="1">
    <source>
        <dbReference type="PROSITE-ProRule" id="PRU00278"/>
    </source>
</evidence>
<dbReference type="PANTHER" id="PTHR47245:SF2">
    <property type="entry name" value="PEPTIDYL-PROLYL CIS-TRANS ISOMERASE HP_0175-RELATED"/>
    <property type="match status" value="1"/>
</dbReference>
<sequence>MKSKLLLGAMLLCGTLSFAQNADPVIMTINGTDVLRSEFEYSYNKNNTADVIDRKTVQEYVGMFINYKLKVEAAKEAGLDTMISFQKEFANYRDQQIKPALVTDQDLESEAQKIYEQTRQRIDNNGGMVQVAHILIAMRQQATPEEERAAKVRVDSIYQALRNGADFGSLAKQLSQDPTTAQKGGDLPYIVKGQTLKEFEDQAWRLQDGELSQPFLSPAGWHIMLKKSHRNFYSYADQREHIMKYLDQQRIRDRIATVKLDTLAKQLNSTPAQMLAKKQAEMEARDSSLKYLIKEYHDGLLLYEISNRHVWAKAQKDEHGLMQYFKKNKKKYKWEEPRFKGVAYRAREEKDIKAVRKLLKKTPFERWEEQLRTTFNTDSVLRIRAEKGIFKKGDNALVDHEVFKVHTLPKQIEGYPYSAVYGKKLKSPKVMDDVRPLVVTDYQEYLESQWVNDLRQKYTVTVNEDIVKTVNNH</sequence>
<evidence type="ECO:0000256" key="2">
    <source>
        <dbReference type="SAM" id="SignalP"/>
    </source>
</evidence>
<feature type="chain" id="PRO_5015527233" evidence="2">
    <location>
        <begin position="23"/>
        <end position="473"/>
    </location>
</feature>
<gene>
    <name evidence="4" type="ORF">C7379_10527</name>
</gene>